<feature type="compositionally biased region" description="Polar residues" evidence="1">
    <location>
        <begin position="285"/>
        <end position="296"/>
    </location>
</feature>
<reference evidence="4 5" key="1">
    <citation type="submission" date="2015-05" db="EMBL/GenBank/DDBJ databases">
        <authorList>
            <person name="Fogelqvist Johan"/>
        </authorList>
    </citation>
    <scope>NUCLEOTIDE SEQUENCE [LARGE SCALE GENOMIC DNA]</scope>
    <source>
        <strain evidence="2">VL1</strain>
        <strain evidence="3">VL2</strain>
    </source>
</reference>
<dbReference type="GO" id="GO:0042802">
    <property type="term" value="F:identical protein binding"/>
    <property type="evidence" value="ECO:0007669"/>
    <property type="project" value="InterPro"/>
</dbReference>
<organism evidence="2 4">
    <name type="scientific">Verticillium longisporum</name>
    <name type="common">Verticillium dahliae var. longisporum</name>
    <dbReference type="NCBI Taxonomy" id="100787"/>
    <lineage>
        <taxon>Eukaryota</taxon>
        <taxon>Fungi</taxon>
        <taxon>Dikarya</taxon>
        <taxon>Ascomycota</taxon>
        <taxon>Pezizomycotina</taxon>
        <taxon>Sordariomycetes</taxon>
        <taxon>Hypocreomycetidae</taxon>
        <taxon>Glomerellales</taxon>
        <taxon>Plectosphaerellaceae</taxon>
        <taxon>Verticillium</taxon>
    </lineage>
</organism>
<protein>
    <submittedName>
        <fullName evidence="2">Uncharacterized protein</fullName>
    </submittedName>
</protein>
<dbReference type="AlphaFoldDB" id="A0A0G4KX40"/>
<dbReference type="InterPro" id="IPR053137">
    <property type="entry name" value="NLR-like"/>
</dbReference>
<name>A0A0G4KX40_VERLO</name>
<evidence type="ECO:0000256" key="1">
    <source>
        <dbReference type="SAM" id="MobiDB-lite"/>
    </source>
</evidence>
<evidence type="ECO:0000313" key="3">
    <source>
        <dbReference type="EMBL" id="CRK48036.1"/>
    </source>
</evidence>
<dbReference type="EMBL" id="CVQH01005557">
    <property type="protein sequence ID" value="CRK14322.1"/>
    <property type="molecule type" value="Genomic_DNA"/>
</dbReference>
<accession>A0A0G4KX40</accession>
<evidence type="ECO:0000313" key="4">
    <source>
        <dbReference type="Proteomes" id="UP000044602"/>
    </source>
</evidence>
<gene>
    <name evidence="2" type="ORF">BN1708_002599</name>
    <name evidence="3" type="ORF">BN1723_016831</name>
</gene>
<dbReference type="InterPro" id="IPR011990">
    <property type="entry name" value="TPR-like_helical_dom_sf"/>
</dbReference>
<feature type="region of interest" description="Disordered" evidence="1">
    <location>
        <begin position="272"/>
        <end position="296"/>
    </location>
</feature>
<sequence length="296" mass="33333">MAWYMLEIGKYSRALGLIETALSLRRRILDKEHDDILGSLRVLGKLYVRTGQPVKAEETYAYLLETTKRRHGEQSNMALSTAADLASVYLHQGRIDEAEKLEAHTVETARHVIHGNEYPGILDGMRGLVSIYMQQGRDQAASELQHRYLRATSRVYGQSNPRTIEAKVKLAYLMLMQGLEVETDELYAQTVSLMNEDQEEPTEHIPLAYFYLAYICHERGRRKDAARWMQASVECGLKANEEGHVNTQKAISTLAKWKREDDEILSRGKLYGATVPDDIGGDSEGPSSINSIGDTA</sequence>
<dbReference type="PANTHER" id="PTHR46082:SF6">
    <property type="entry name" value="AAA+ ATPASE DOMAIN-CONTAINING PROTEIN-RELATED"/>
    <property type="match status" value="1"/>
</dbReference>
<dbReference type="Pfam" id="PF13374">
    <property type="entry name" value="TPR_10"/>
    <property type="match status" value="1"/>
</dbReference>
<evidence type="ECO:0000313" key="2">
    <source>
        <dbReference type="EMBL" id="CRK14322.1"/>
    </source>
</evidence>
<dbReference type="Gene3D" id="1.25.40.10">
    <property type="entry name" value="Tetratricopeptide repeat domain"/>
    <property type="match status" value="2"/>
</dbReference>
<keyword evidence="4" id="KW-1185">Reference proteome</keyword>
<dbReference type="SUPFAM" id="SSF48452">
    <property type="entry name" value="TPR-like"/>
    <property type="match status" value="2"/>
</dbReference>
<dbReference type="EMBL" id="CVQI01037217">
    <property type="protein sequence ID" value="CRK48036.1"/>
    <property type="molecule type" value="Genomic_DNA"/>
</dbReference>
<dbReference type="Proteomes" id="UP000045706">
    <property type="component" value="Unassembled WGS sequence"/>
</dbReference>
<dbReference type="Pfam" id="PF07721">
    <property type="entry name" value="TPR_4"/>
    <property type="match status" value="1"/>
</dbReference>
<evidence type="ECO:0000313" key="5">
    <source>
        <dbReference type="Proteomes" id="UP000045706"/>
    </source>
</evidence>
<dbReference type="STRING" id="100787.A0A0G4KX40"/>
<proteinExistence type="predicted"/>
<dbReference type="Proteomes" id="UP000044602">
    <property type="component" value="Unassembled WGS sequence"/>
</dbReference>
<dbReference type="PANTHER" id="PTHR46082">
    <property type="entry name" value="ATP/GTP-BINDING PROTEIN-RELATED"/>
    <property type="match status" value="1"/>
</dbReference>
<dbReference type="InterPro" id="IPR011717">
    <property type="entry name" value="TPR-4"/>
</dbReference>